<evidence type="ECO:0000313" key="2">
    <source>
        <dbReference type="Proteomes" id="UP001443914"/>
    </source>
</evidence>
<dbReference type="GO" id="GO:0043022">
    <property type="term" value="F:ribosome binding"/>
    <property type="evidence" value="ECO:0007669"/>
    <property type="project" value="TreeGrafter"/>
</dbReference>
<protein>
    <submittedName>
        <fullName evidence="1">Uncharacterized protein</fullName>
    </submittedName>
</protein>
<organism evidence="1 2">
    <name type="scientific">Saponaria officinalis</name>
    <name type="common">Common soapwort</name>
    <name type="synonym">Lychnis saponaria</name>
    <dbReference type="NCBI Taxonomy" id="3572"/>
    <lineage>
        <taxon>Eukaryota</taxon>
        <taxon>Viridiplantae</taxon>
        <taxon>Streptophyta</taxon>
        <taxon>Embryophyta</taxon>
        <taxon>Tracheophyta</taxon>
        <taxon>Spermatophyta</taxon>
        <taxon>Magnoliopsida</taxon>
        <taxon>eudicotyledons</taxon>
        <taxon>Gunneridae</taxon>
        <taxon>Pentapetalae</taxon>
        <taxon>Caryophyllales</taxon>
        <taxon>Caryophyllaceae</taxon>
        <taxon>Caryophylleae</taxon>
        <taxon>Saponaria</taxon>
    </lineage>
</organism>
<name>A0AAW1GXP0_SAPOF</name>
<dbReference type="InterPro" id="IPR026270">
    <property type="entry name" value="SRP72"/>
</dbReference>
<dbReference type="EMBL" id="JBDFQZ010000013">
    <property type="protein sequence ID" value="KAK9668860.1"/>
    <property type="molecule type" value="Genomic_DNA"/>
</dbReference>
<dbReference type="Proteomes" id="UP001443914">
    <property type="component" value="Unassembled WGS sequence"/>
</dbReference>
<accession>A0AAW1GXP0</accession>
<proteinExistence type="predicted"/>
<dbReference type="GO" id="GO:0006614">
    <property type="term" value="P:SRP-dependent cotranslational protein targeting to membrane"/>
    <property type="evidence" value="ECO:0007669"/>
    <property type="project" value="InterPro"/>
</dbReference>
<dbReference type="EMBL" id="JBDFQZ010000013">
    <property type="protein sequence ID" value="KAK9668859.1"/>
    <property type="molecule type" value="Genomic_DNA"/>
</dbReference>
<dbReference type="PANTHER" id="PTHR14094:SF9">
    <property type="entry name" value="SIGNAL RECOGNITION PARTICLE SUBUNIT SRP72"/>
    <property type="match status" value="1"/>
</dbReference>
<evidence type="ECO:0000313" key="1">
    <source>
        <dbReference type="EMBL" id="KAK9668860.1"/>
    </source>
</evidence>
<dbReference type="AlphaFoldDB" id="A0AAW1GXP0"/>
<sequence>MMYLRVGKESLMDENGDEDEIEQELALLAVQLAYVQQLHGDTQAAMVAYLDMVKRNFADISTLVVATNNLIALRGPKDMSNNLKKIDRLLEKRVGVRFQLTSELERKFSVKQK</sequence>
<reference evidence="1 2" key="1">
    <citation type="submission" date="2024-03" db="EMBL/GenBank/DDBJ databases">
        <title>WGS assembly of Saponaria officinalis var. Norfolk2.</title>
        <authorList>
            <person name="Jenkins J."/>
            <person name="Shu S."/>
            <person name="Grimwood J."/>
            <person name="Barry K."/>
            <person name="Goodstein D."/>
            <person name="Schmutz J."/>
            <person name="Leebens-Mack J."/>
            <person name="Osbourn A."/>
        </authorList>
    </citation>
    <scope>NUCLEOTIDE SEQUENCE [LARGE SCALE GENOMIC DNA]</scope>
    <source>
        <strain evidence="2">cv. Norfolk2</strain>
        <strain evidence="1">JIC</strain>
        <tissue evidence="1">Leaf</tissue>
    </source>
</reference>
<dbReference type="GO" id="GO:0008312">
    <property type="term" value="F:7S RNA binding"/>
    <property type="evidence" value="ECO:0007669"/>
    <property type="project" value="TreeGrafter"/>
</dbReference>
<dbReference type="EMBL" id="JBDFQZ010000013">
    <property type="protein sequence ID" value="KAK9668858.1"/>
    <property type="molecule type" value="Genomic_DNA"/>
</dbReference>
<keyword evidence="2" id="KW-1185">Reference proteome</keyword>
<dbReference type="GO" id="GO:0005786">
    <property type="term" value="C:signal recognition particle, endoplasmic reticulum targeting"/>
    <property type="evidence" value="ECO:0007669"/>
    <property type="project" value="TreeGrafter"/>
</dbReference>
<comment type="caution">
    <text evidence="1">The sequence shown here is derived from an EMBL/GenBank/DDBJ whole genome shotgun (WGS) entry which is preliminary data.</text>
</comment>
<dbReference type="PANTHER" id="PTHR14094">
    <property type="entry name" value="SIGNAL RECOGNITION PARTICLE 72"/>
    <property type="match status" value="1"/>
</dbReference>
<gene>
    <name evidence="1" type="ORF">RND81_13G091900</name>
</gene>